<name>A0ABR1IF91_9HYPO</name>
<gene>
    <name evidence="2" type="ORF">QQZ08_001893</name>
</gene>
<feature type="compositionally biased region" description="Polar residues" evidence="1">
    <location>
        <begin position="358"/>
        <end position="372"/>
    </location>
</feature>
<evidence type="ECO:0000313" key="2">
    <source>
        <dbReference type="EMBL" id="KAK7431674.1"/>
    </source>
</evidence>
<feature type="compositionally biased region" description="Low complexity" evidence="1">
    <location>
        <begin position="15"/>
        <end position="30"/>
    </location>
</feature>
<evidence type="ECO:0000256" key="1">
    <source>
        <dbReference type="SAM" id="MobiDB-lite"/>
    </source>
</evidence>
<reference evidence="2 3" key="1">
    <citation type="journal article" date="2025" name="Microbiol. Resour. Announc.">
        <title>Draft genome sequences for Neonectria magnoliae and Neonectria punicea, canker pathogens of Liriodendron tulipifera and Acer saccharum in West Virginia.</title>
        <authorList>
            <person name="Petronek H.M."/>
            <person name="Kasson M.T."/>
            <person name="Metheny A.M."/>
            <person name="Stauder C.M."/>
            <person name="Lovett B."/>
            <person name="Lynch S.C."/>
            <person name="Garnas J.R."/>
            <person name="Kasson L.R."/>
            <person name="Stajich J.E."/>
        </authorList>
    </citation>
    <scope>NUCLEOTIDE SEQUENCE [LARGE SCALE GENOMIC DNA]</scope>
    <source>
        <strain evidence="2 3">NRRL 64651</strain>
    </source>
</reference>
<sequence>MCSGQSGLGRRKRGSQSPSKKSNTTTTKSTGPYAYPDGRSPPRPGNLEEIREALRQRRPSLSPSLFPDDKFDAFQQADEHATKESHIIADVIPIIEGNVEDRKCIGRQVPFTNLDHLTDGTLVPGNPDVYYGARPEQLDRNIRRELNGQIIPSTQQDLPLSPNFFLEVKGPDGSLSVASRQACYDGALGARGMHSLQSYGNSERRFDNQAYTLTSIYHGGQLKVYTSHPIPPSKPGAEPGYVMTLVKAWALTSDPDSFRQGAAGYRNGRDWAKQQRDEAIRQANEKVPEHGIAISVQTETLGSSFLGEASPCDTIEATSQETIKQPRSNAIPLFYDSNTSADELSLHSQPPPKRSHSPQKQLYTARSGQGQKLSEKEADLTPKNPFKNGKDFHLLPDSQEESE</sequence>
<keyword evidence="3" id="KW-1185">Reference proteome</keyword>
<evidence type="ECO:0000313" key="3">
    <source>
        <dbReference type="Proteomes" id="UP001498421"/>
    </source>
</evidence>
<feature type="region of interest" description="Disordered" evidence="1">
    <location>
        <begin position="1"/>
        <end position="50"/>
    </location>
</feature>
<feature type="region of interest" description="Disordered" evidence="1">
    <location>
        <begin position="342"/>
        <end position="403"/>
    </location>
</feature>
<comment type="caution">
    <text evidence="2">The sequence shown here is derived from an EMBL/GenBank/DDBJ whole genome shotgun (WGS) entry which is preliminary data.</text>
</comment>
<dbReference type="Proteomes" id="UP001498421">
    <property type="component" value="Unassembled WGS sequence"/>
</dbReference>
<organism evidence="2 3">
    <name type="scientific">Neonectria magnoliae</name>
    <dbReference type="NCBI Taxonomy" id="2732573"/>
    <lineage>
        <taxon>Eukaryota</taxon>
        <taxon>Fungi</taxon>
        <taxon>Dikarya</taxon>
        <taxon>Ascomycota</taxon>
        <taxon>Pezizomycotina</taxon>
        <taxon>Sordariomycetes</taxon>
        <taxon>Hypocreomycetidae</taxon>
        <taxon>Hypocreales</taxon>
        <taxon>Nectriaceae</taxon>
        <taxon>Neonectria</taxon>
    </lineage>
</organism>
<protein>
    <submittedName>
        <fullName evidence="2">Uncharacterized protein</fullName>
    </submittedName>
</protein>
<accession>A0ABR1IF91</accession>
<dbReference type="EMBL" id="JAZAVK010000010">
    <property type="protein sequence ID" value="KAK7431674.1"/>
    <property type="molecule type" value="Genomic_DNA"/>
</dbReference>
<proteinExistence type="predicted"/>